<comment type="caution">
    <text evidence="7">The sequence shown here is derived from an EMBL/GenBank/DDBJ whole genome shotgun (WGS) entry which is preliminary data.</text>
</comment>
<organism evidence="7 8">
    <name type="scientific">Neoroseomonas terrae</name>
    <dbReference type="NCBI Taxonomy" id="424799"/>
    <lineage>
        <taxon>Bacteria</taxon>
        <taxon>Pseudomonadati</taxon>
        <taxon>Pseudomonadota</taxon>
        <taxon>Alphaproteobacteria</taxon>
        <taxon>Acetobacterales</taxon>
        <taxon>Acetobacteraceae</taxon>
        <taxon>Neoroseomonas</taxon>
    </lineage>
</organism>
<accession>A0ABS5ED15</accession>
<sequence>MLMSIGLSHGLREAVPAIGGFVAGFTLLLLLMGLGLGAIHTAYPHLHSAVKFGGAAYMIWLAAGLARDTSRIAPTERPPIGLIGAALLQWANPKAWVTAAGAVTIYVPPVPYAQNLMIAIATVVAVGLPCNAVWAVGGEAMQRALTNPWRRRCANRIMAVLLVLSIIPILR</sequence>
<comment type="subcellular location">
    <subcellularLocation>
        <location evidence="1">Cell membrane</location>
        <topology evidence="1">Multi-pass membrane protein</topology>
    </subcellularLocation>
</comment>
<keyword evidence="2" id="KW-1003">Cell membrane</keyword>
<feature type="transmembrane region" description="Helical" evidence="6">
    <location>
        <begin position="116"/>
        <end position="141"/>
    </location>
</feature>
<evidence type="ECO:0000256" key="4">
    <source>
        <dbReference type="ARBA" id="ARBA00022989"/>
    </source>
</evidence>
<evidence type="ECO:0000256" key="1">
    <source>
        <dbReference type="ARBA" id="ARBA00004651"/>
    </source>
</evidence>
<evidence type="ECO:0000256" key="2">
    <source>
        <dbReference type="ARBA" id="ARBA00022475"/>
    </source>
</evidence>
<dbReference type="PANTHER" id="PTHR30086:SF20">
    <property type="entry name" value="ARGININE EXPORTER PROTEIN ARGO-RELATED"/>
    <property type="match status" value="1"/>
</dbReference>
<gene>
    <name evidence="7" type="ORF">GXW78_02890</name>
</gene>
<name>A0ABS5ED15_9PROT</name>
<evidence type="ECO:0000313" key="8">
    <source>
        <dbReference type="Proteomes" id="UP000698752"/>
    </source>
</evidence>
<dbReference type="InterPro" id="IPR001123">
    <property type="entry name" value="LeuE-type"/>
</dbReference>
<keyword evidence="8" id="KW-1185">Reference proteome</keyword>
<keyword evidence="4 6" id="KW-1133">Transmembrane helix</keyword>
<reference evidence="8" key="1">
    <citation type="journal article" date="2021" name="Syst. Appl. Microbiol.">
        <title>Roseomonas hellenica sp. nov., isolated from roots of wild-growing Alkanna tinctoria.</title>
        <authorList>
            <person name="Rat A."/>
            <person name="Naranjo H.D."/>
            <person name="Lebbe L."/>
            <person name="Cnockaert M."/>
            <person name="Krigas N."/>
            <person name="Grigoriadou K."/>
            <person name="Maloupa E."/>
            <person name="Willems A."/>
        </authorList>
    </citation>
    <scope>NUCLEOTIDE SEQUENCE [LARGE SCALE GENOMIC DNA]</scope>
    <source>
        <strain evidence="8">LMG 31159</strain>
    </source>
</reference>
<protein>
    <submittedName>
        <fullName evidence="7">LysE family transporter</fullName>
    </submittedName>
</protein>
<dbReference type="EMBL" id="JAAEDI010000003">
    <property type="protein sequence ID" value="MBR0648597.1"/>
    <property type="molecule type" value="Genomic_DNA"/>
</dbReference>
<proteinExistence type="predicted"/>
<feature type="transmembrane region" description="Helical" evidence="6">
    <location>
        <begin position="153"/>
        <end position="170"/>
    </location>
</feature>
<evidence type="ECO:0000313" key="7">
    <source>
        <dbReference type="EMBL" id="MBR0648597.1"/>
    </source>
</evidence>
<dbReference type="Proteomes" id="UP000698752">
    <property type="component" value="Unassembled WGS sequence"/>
</dbReference>
<keyword evidence="5 6" id="KW-0472">Membrane</keyword>
<keyword evidence="3 6" id="KW-0812">Transmembrane</keyword>
<evidence type="ECO:0000256" key="3">
    <source>
        <dbReference type="ARBA" id="ARBA00022692"/>
    </source>
</evidence>
<dbReference type="PANTHER" id="PTHR30086">
    <property type="entry name" value="ARGININE EXPORTER PROTEIN ARGO"/>
    <property type="match status" value="1"/>
</dbReference>
<feature type="transmembrane region" description="Helical" evidence="6">
    <location>
        <begin position="49"/>
        <end position="66"/>
    </location>
</feature>
<evidence type="ECO:0000256" key="6">
    <source>
        <dbReference type="SAM" id="Phobius"/>
    </source>
</evidence>
<dbReference type="Pfam" id="PF01810">
    <property type="entry name" value="LysE"/>
    <property type="match status" value="1"/>
</dbReference>
<feature type="transmembrane region" description="Helical" evidence="6">
    <location>
        <begin position="21"/>
        <end position="43"/>
    </location>
</feature>
<evidence type="ECO:0000256" key="5">
    <source>
        <dbReference type="ARBA" id="ARBA00023136"/>
    </source>
</evidence>